<dbReference type="RefSeq" id="WP_326124295.1">
    <property type="nucleotide sequence ID" value="NZ_JARSFG010000019.1"/>
</dbReference>
<dbReference type="InterPro" id="IPR036890">
    <property type="entry name" value="HATPase_C_sf"/>
</dbReference>
<dbReference type="GO" id="GO:0004673">
    <property type="term" value="F:protein histidine kinase activity"/>
    <property type="evidence" value="ECO:0007669"/>
    <property type="project" value="UniProtKB-EC"/>
</dbReference>
<keyword evidence="3" id="KW-1185">Reference proteome</keyword>
<dbReference type="Gene3D" id="3.30.565.10">
    <property type="entry name" value="Histidine kinase-like ATPase, C-terminal domain"/>
    <property type="match status" value="1"/>
</dbReference>
<dbReference type="AlphaFoldDB" id="A0AAW9NYE3"/>
<reference evidence="2 3" key="1">
    <citation type="submission" date="2023-03" db="EMBL/GenBank/DDBJ databases">
        <title>Bacillus Genome Sequencing.</title>
        <authorList>
            <person name="Dunlap C."/>
        </authorList>
    </citation>
    <scope>NUCLEOTIDE SEQUENCE [LARGE SCALE GENOMIC DNA]</scope>
    <source>
        <strain evidence="2 3">B-59205</strain>
    </source>
</reference>
<protein>
    <submittedName>
        <fullName evidence="2">ATP-binding protein</fullName>
        <ecNumber evidence="2">2.7.13.3</ecNumber>
    </submittedName>
</protein>
<evidence type="ECO:0000313" key="3">
    <source>
        <dbReference type="Proteomes" id="UP001344888"/>
    </source>
</evidence>
<dbReference type="Pfam" id="PF13581">
    <property type="entry name" value="HATPase_c_2"/>
    <property type="match status" value="1"/>
</dbReference>
<keyword evidence="2" id="KW-0547">Nucleotide-binding</keyword>
<dbReference type="Proteomes" id="UP001344888">
    <property type="component" value="Unassembled WGS sequence"/>
</dbReference>
<dbReference type="CDD" id="cd16936">
    <property type="entry name" value="HATPase_RsbW-like"/>
    <property type="match status" value="1"/>
</dbReference>
<dbReference type="SUPFAM" id="SSF55874">
    <property type="entry name" value="ATPase domain of HSP90 chaperone/DNA topoisomerase II/histidine kinase"/>
    <property type="match status" value="1"/>
</dbReference>
<evidence type="ECO:0000259" key="1">
    <source>
        <dbReference type="Pfam" id="PF13581"/>
    </source>
</evidence>
<dbReference type="EC" id="2.7.13.3" evidence="2"/>
<dbReference type="EMBL" id="JARSFG010000019">
    <property type="protein sequence ID" value="MEC1179753.1"/>
    <property type="molecule type" value="Genomic_DNA"/>
</dbReference>
<sequence length="137" mass="16019">MEIMLNVTPNQQTIFFIDQMMKNYTQLYGIPSAQDICFVTHELIINAVEAMNKANRQEDIQLHVSWNDEYIKITVADFAEGIPQEEWQSILEPNLEEMSFSDRGRGFFFIVHMVDKLWFEQLPGSQFLVGIKKNLID</sequence>
<name>A0AAW9NYE3_9BACL</name>
<comment type="caution">
    <text evidence="2">The sequence shown here is derived from an EMBL/GenBank/DDBJ whole genome shotgun (WGS) entry which is preliminary data.</text>
</comment>
<accession>A0AAW9NYE3</accession>
<organism evidence="2 3">
    <name type="scientific">Metasolibacillus meyeri</name>
    <dbReference type="NCBI Taxonomy" id="1071052"/>
    <lineage>
        <taxon>Bacteria</taxon>
        <taxon>Bacillati</taxon>
        <taxon>Bacillota</taxon>
        <taxon>Bacilli</taxon>
        <taxon>Bacillales</taxon>
        <taxon>Caryophanaceae</taxon>
        <taxon>Metasolibacillus</taxon>
    </lineage>
</organism>
<keyword evidence="2" id="KW-0808">Transferase</keyword>
<proteinExistence type="predicted"/>
<feature type="domain" description="Histidine kinase/HSP90-like ATPase" evidence="1">
    <location>
        <begin position="33"/>
        <end position="119"/>
    </location>
</feature>
<evidence type="ECO:0000313" key="2">
    <source>
        <dbReference type="EMBL" id="MEC1179753.1"/>
    </source>
</evidence>
<dbReference type="InterPro" id="IPR003594">
    <property type="entry name" value="HATPase_dom"/>
</dbReference>
<dbReference type="GO" id="GO:0005524">
    <property type="term" value="F:ATP binding"/>
    <property type="evidence" value="ECO:0007669"/>
    <property type="project" value="UniProtKB-KW"/>
</dbReference>
<keyword evidence="2" id="KW-0067">ATP-binding</keyword>
<gene>
    <name evidence="2" type="ORF">P9B03_14740</name>
</gene>